<dbReference type="InterPro" id="IPR011662">
    <property type="entry name" value="Secretin/TonB_short_N"/>
</dbReference>
<dbReference type="Gene3D" id="2.170.130.10">
    <property type="entry name" value="TonB-dependent receptor, plug domain"/>
    <property type="match status" value="1"/>
</dbReference>
<reference evidence="18 19" key="1">
    <citation type="submission" date="2017-08" db="EMBL/GenBank/DDBJ databases">
        <title>WGS of Clinical strains of the CDC Group NO-1 linked to zoonotic infections in humans.</title>
        <authorList>
            <person name="Bernier A.-M."/>
            <person name="Bernard K."/>
        </authorList>
    </citation>
    <scope>NUCLEOTIDE SEQUENCE [LARGE SCALE GENOMIC DNA]</scope>
    <source>
        <strain evidence="18 19">NML03-0146</strain>
    </source>
</reference>
<evidence type="ECO:0000259" key="17">
    <source>
        <dbReference type="SMART" id="SM00965"/>
    </source>
</evidence>
<evidence type="ECO:0000256" key="12">
    <source>
        <dbReference type="ARBA" id="ARBA00023170"/>
    </source>
</evidence>
<evidence type="ECO:0000256" key="11">
    <source>
        <dbReference type="ARBA" id="ARBA00023136"/>
    </source>
</evidence>
<keyword evidence="3 14" id="KW-0813">Transport</keyword>
<dbReference type="GO" id="GO:0015344">
    <property type="term" value="F:siderophore uptake transmembrane transporter activity"/>
    <property type="evidence" value="ECO:0007669"/>
    <property type="project" value="TreeGrafter"/>
</dbReference>
<evidence type="ECO:0000313" key="19">
    <source>
        <dbReference type="Proteomes" id="UP000217999"/>
    </source>
</evidence>
<dbReference type="InterPro" id="IPR037066">
    <property type="entry name" value="Plug_dom_sf"/>
</dbReference>
<keyword evidence="11 14" id="KW-0472">Membrane</keyword>
<keyword evidence="5" id="KW-0410">Iron transport</keyword>
<proteinExistence type="inferred from homology"/>
<dbReference type="NCBIfam" id="TIGR01783">
    <property type="entry name" value="TonB-siderophor"/>
    <property type="match status" value="1"/>
</dbReference>
<dbReference type="GO" id="GO:0038023">
    <property type="term" value="F:signaling receptor activity"/>
    <property type="evidence" value="ECO:0007669"/>
    <property type="project" value="InterPro"/>
</dbReference>
<keyword evidence="4 14" id="KW-1134">Transmembrane beta strand</keyword>
<keyword evidence="13 14" id="KW-0998">Cell outer membrane</keyword>
<keyword evidence="12 18" id="KW-0675">Receptor</keyword>
<keyword evidence="6 14" id="KW-0812">Transmembrane</keyword>
<evidence type="ECO:0000256" key="13">
    <source>
        <dbReference type="ARBA" id="ARBA00023237"/>
    </source>
</evidence>
<comment type="subcellular location">
    <subcellularLocation>
        <location evidence="1 14">Cell outer membrane</location>
        <topology evidence="1 14">Multi-pass membrane protein</topology>
    </subcellularLocation>
</comment>
<dbReference type="FunFam" id="2.170.130.10:FF:000001">
    <property type="entry name" value="Catecholate siderophore TonB-dependent receptor"/>
    <property type="match status" value="1"/>
</dbReference>
<dbReference type="Proteomes" id="UP000217999">
    <property type="component" value="Unassembled WGS sequence"/>
</dbReference>
<evidence type="ECO:0000256" key="3">
    <source>
        <dbReference type="ARBA" id="ARBA00022448"/>
    </source>
</evidence>
<accession>A0A2A2ADB9</accession>
<dbReference type="InterPro" id="IPR012910">
    <property type="entry name" value="Plug_dom"/>
</dbReference>
<keyword evidence="8" id="KW-0408">Iron</keyword>
<evidence type="ECO:0000256" key="10">
    <source>
        <dbReference type="ARBA" id="ARBA00023077"/>
    </source>
</evidence>
<organism evidence="18 19">
    <name type="scientific">Vandammella animalimorsus</name>
    <dbReference type="NCBI Taxonomy" id="2029117"/>
    <lineage>
        <taxon>Bacteria</taxon>
        <taxon>Pseudomonadati</taxon>
        <taxon>Pseudomonadota</taxon>
        <taxon>Betaproteobacteria</taxon>
        <taxon>Burkholderiales</taxon>
        <taxon>Comamonadaceae</taxon>
        <taxon>Vandammella</taxon>
    </lineage>
</organism>
<dbReference type="CDD" id="cd01347">
    <property type="entry name" value="ligand_gated_channel"/>
    <property type="match status" value="1"/>
</dbReference>
<dbReference type="SUPFAM" id="SSF56935">
    <property type="entry name" value="Porins"/>
    <property type="match status" value="1"/>
</dbReference>
<evidence type="ECO:0000256" key="6">
    <source>
        <dbReference type="ARBA" id="ARBA00022692"/>
    </source>
</evidence>
<gene>
    <name evidence="18" type="ORF">CK620_00655</name>
</gene>
<evidence type="ECO:0000256" key="4">
    <source>
        <dbReference type="ARBA" id="ARBA00022452"/>
    </source>
</evidence>
<keyword evidence="9" id="KW-0406">Ion transport</keyword>
<evidence type="ECO:0000256" key="5">
    <source>
        <dbReference type="ARBA" id="ARBA00022496"/>
    </source>
</evidence>
<dbReference type="PANTHER" id="PTHR32552:SF68">
    <property type="entry name" value="FERRICHROME OUTER MEMBRANE TRANSPORTER_PHAGE RECEPTOR"/>
    <property type="match status" value="1"/>
</dbReference>
<dbReference type="SMART" id="SM00965">
    <property type="entry name" value="STN"/>
    <property type="match status" value="1"/>
</dbReference>
<evidence type="ECO:0000256" key="7">
    <source>
        <dbReference type="ARBA" id="ARBA00022729"/>
    </source>
</evidence>
<dbReference type="AlphaFoldDB" id="A0A2A2ADB9"/>
<sequence>MARRAISIAFPPVISAVIPAAGPTAIAATLATGRPRRLTPAAIQARAQPHGLRPSALALAAFATASLAAGGALLPARSAQAQTAAAITTATPATTPATRHYNLPAGPLGASLAAFAGQAGLLLSFDPALTQGRQAPALQGRHSPQSGLTALLAGSGLQAEQQADGSFTLRRAPAPARAAGASAQTLPAVTVQAAPETATGPVTGYAARRSATATKTDTPLLETPQSVSVIGRAELEDRGAISVMDAVRYSPGVSTEVYGPDARGFDWAHVRGFLVVNDGQFLDGLRTTHGYFANQRVDPYGLERVEVLRGPAGTMYGKGDAGGLINRVSKRPQAEAVREVEVQLGNQRRRQLAFDVGGKADAQGKLLYRLVGVGMGTDYPERYASGEHVRNQRLYLAPSLTWQPHADTSFTLSTELLRDRNKGFAFPHTPRGRSVWNPDEALLMGEPDFSGFDHDQASIGYQLQHRFSPAWSLHQNLRYASVDAEFRRINEDEMQPDGRTLTRWVNLFREKSQQLGMDTHLQGRMHTGGVSHQLLLGLDAEWQRLRERTHNGSAPPLDVDNPRYGQGPVTVSPEPDDTHNNERRRQLGLYVQDQMRLSPQWLLTVGGRMDWVRQHQRDLLAGSHQSQRDRQFSGRLGLNWLLPSGWTPYFSYAESFKPEIGTDAQGRAFKPTHGKLYELGVKYAPEGGRQLFTAALYDLRKTNVLTTDLDNPDHNKQTGAVRSRGIELEAKAALSRQWEVLANYTYNDLKITHSNDGDIGKVPAFVPRQTASAWLNWRAPQGSLSGLGAGLGVRHVGSTYNDAANTWKNPSATFIDASLSYERGPWRMALSVNNLADKVHIPSCFNGAGGGFECFYTQRRTVVLSAKYRF</sequence>
<dbReference type="Gene3D" id="3.55.50.30">
    <property type="match status" value="1"/>
</dbReference>
<protein>
    <submittedName>
        <fullName evidence="18">TonB-dependent siderophore receptor</fullName>
    </submittedName>
</protein>
<dbReference type="Pfam" id="PF00593">
    <property type="entry name" value="TonB_dep_Rec_b-barrel"/>
    <property type="match status" value="1"/>
</dbReference>
<name>A0A2A2ADB9_9BURK</name>
<dbReference type="Gene3D" id="2.40.170.20">
    <property type="entry name" value="TonB-dependent receptor, beta-barrel domain"/>
    <property type="match status" value="1"/>
</dbReference>
<dbReference type="GO" id="GO:0009279">
    <property type="term" value="C:cell outer membrane"/>
    <property type="evidence" value="ECO:0007669"/>
    <property type="project" value="UniProtKB-SubCell"/>
</dbReference>
<dbReference type="EMBL" id="NSJF01000001">
    <property type="protein sequence ID" value="PAT35816.1"/>
    <property type="molecule type" value="Genomic_DNA"/>
</dbReference>
<dbReference type="PROSITE" id="PS52016">
    <property type="entry name" value="TONB_DEPENDENT_REC_3"/>
    <property type="match status" value="1"/>
</dbReference>
<evidence type="ECO:0000313" key="18">
    <source>
        <dbReference type="EMBL" id="PAT35816.1"/>
    </source>
</evidence>
<feature type="domain" description="Secretin/TonB short N-terminal" evidence="17">
    <location>
        <begin position="121"/>
        <end position="172"/>
    </location>
</feature>
<dbReference type="InterPro" id="IPR039426">
    <property type="entry name" value="TonB-dep_rcpt-like"/>
</dbReference>
<dbReference type="InterPro" id="IPR036942">
    <property type="entry name" value="Beta-barrel_TonB_sf"/>
</dbReference>
<dbReference type="FunFam" id="2.40.170.20:FF:000005">
    <property type="entry name" value="TonB-dependent siderophore receptor"/>
    <property type="match status" value="1"/>
</dbReference>
<keyword evidence="7" id="KW-0732">Signal</keyword>
<evidence type="ECO:0000256" key="16">
    <source>
        <dbReference type="SAM" id="MobiDB-lite"/>
    </source>
</evidence>
<evidence type="ECO:0000256" key="1">
    <source>
        <dbReference type="ARBA" id="ARBA00004571"/>
    </source>
</evidence>
<evidence type="ECO:0000256" key="8">
    <source>
        <dbReference type="ARBA" id="ARBA00023004"/>
    </source>
</evidence>
<dbReference type="Pfam" id="PF07715">
    <property type="entry name" value="Plug"/>
    <property type="match status" value="1"/>
</dbReference>
<evidence type="ECO:0000256" key="9">
    <source>
        <dbReference type="ARBA" id="ARBA00023065"/>
    </source>
</evidence>
<dbReference type="RefSeq" id="WP_095548695.1">
    <property type="nucleotide sequence ID" value="NZ_NSJF01000001.1"/>
</dbReference>
<feature type="region of interest" description="Disordered" evidence="16">
    <location>
        <begin position="550"/>
        <end position="581"/>
    </location>
</feature>
<evidence type="ECO:0000256" key="14">
    <source>
        <dbReference type="PROSITE-ProRule" id="PRU01360"/>
    </source>
</evidence>
<comment type="similarity">
    <text evidence="2 14 15">Belongs to the TonB-dependent receptor family.</text>
</comment>
<dbReference type="InterPro" id="IPR010105">
    <property type="entry name" value="TonB_sidphr_rcpt"/>
</dbReference>
<dbReference type="GO" id="GO:0015891">
    <property type="term" value="P:siderophore transport"/>
    <property type="evidence" value="ECO:0007669"/>
    <property type="project" value="InterPro"/>
</dbReference>
<keyword evidence="10 15" id="KW-0798">TonB box</keyword>
<evidence type="ECO:0000256" key="15">
    <source>
        <dbReference type="RuleBase" id="RU003357"/>
    </source>
</evidence>
<dbReference type="InterPro" id="IPR000531">
    <property type="entry name" value="Beta-barrel_TonB"/>
</dbReference>
<evidence type="ECO:0000256" key="2">
    <source>
        <dbReference type="ARBA" id="ARBA00009810"/>
    </source>
</evidence>
<dbReference type="PANTHER" id="PTHR32552">
    <property type="entry name" value="FERRICHROME IRON RECEPTOR-RELATED"/>
    <property type="match status" value="1"/>
</dbReference>
<dbReference type="Pfam" id="PF07660">
    <property type="entry name" value="STN"/>
    <property type="match status" value="1"/>
</dbReference>
<comment type="caution">
    <text evidence="18">The sequence shown here is derived from an EMBL/GenBank/DDBJ whole genome shotgun (WGS) entry which is preliminary data.</text>
</comment>